<accession>A0A840WHB5</accession>
<dbReference type="InterPro" id="IPR046342">
    <property type="entry name" value="CBS_dom_sf"/>
</dbReference>
<feature type="domain" description="CBS" evidence="2">
    <location>
        <begin position="125"/>
        <end position="186"/>
    </location>
</feature>
<organism evidence="3 4">
    <name type="scientific">Nocardiopsis metallicus</name>
    <dbReference type="NCBI Taxonomy" id="179819"/>
    <lineage>
        <taxon>Bacteria</taxon>
        <taxon>Bacillati</taxon>
        <taxon>Actinomycetota</taxon>
        <taxon>Actinomycetes</taxon>
        <taxon>Streptosporangiales</taxon>
        <taxon>Nocardiopsidaceae</taxon>
        <taxon>Nocardiopsis</taxon>
    </lineage>
</organism>
<gene>
    <name evidence="3" type="ORF">HNR07_001973</name>
</gene>
<evidence type="ECO:0000256" key="1">
    <source>
        <dbReference type="PROSITE-ProRule" id="PRU00703"/>
    </source>
</evidence>
<comment type="caution">
    <text evidence="3">The sequence shown here is derived from an EMBL/GenBank/DDBJ whole genome shotgun (WGS) entry which is preliminary data.</text>
</comment>
<dbReference type="EMBL" id="JACHDO010000001">
    <property type="protein sequence ID" value="MBB5490836.1"/>
    <property type="molecule type" value="Genomic_DNA"/>
</dbReference>
<dbReference type="PROSITE" id="PS51371">
    <property type="entry name" value="CBS"/>
    <property type="match status" value="1"/>
</dbReference>
<name>A0A840WHB5_9ACTN</name>
<reference evidence="3 4" key="1">
    <citation type="submission" date="2020-08" db="EMBL/GenBank/DDBJ databases">
        <title>Sequencing the genomes of 1000 actinobacteria strains.</title>
        <authorList>
            <person name="Klenk H.-P."/>
        </authorList>
    </citation>
    <scope>NUCLEOTIDE SEQUENCE [LARGE SCALE GENOMIC DNA]</scope>
    <source>
        <strain evidence="3 4">DSM 44598</strain>
    </source>
</reference>
<dbReference type="InterPro" id="IPR000644">
    <property type="entry name" value="CBS_dom"/>
</dbReference>
<dbReference type="Gene3D" id="3.10.580.10">
    <property type="entry name" value="CBS-domain"/>
    <property type="match status" value="1"/>
</dbReference>
<dbReference type="SUPFAM" id="SSF54631">
    <property type="entry name" value="CBS-domain pair"/>
    <property type="match status" value="1"/>
</dbReference>
<proteinExistence type="predicted"/>
<sequence length="357" mass="39522">MRCKDGKTLDDLRQTFLEKQAKKERKEEGNGHLALALERHKRLKQARARADEHAPESVPVQELIGLWGATRRGQGLMQLIEVDLANHGLTTRPGLMEARPGDAIKLVHTLEGHDHLSPTVGALPSARVKVQTVRENAGVQEALTIMLLKDYSQVPVLSKNKSGVLRGVVTWKSLARAMNVDPRCSLRQATEPCDPVESHRELLDVIPEIQDRGFVLVNGEDGRISGIVTTTDVAQRYSDAAIPFLLIGVIDTLLRRTIAENVPMALINKLCAASEQGRPELKSVNNLTMGDYKRVLESPEAWERLGWPLDRAAFIKQLDAIVTIRNDVMHFNPDPLPEGCVVQLKSMIALVRDHGGV</sequence>
<dbReference type="AlphaFoldDB" id="A0A840WHB5"/>
<dbReference type="Proteomes" id="UP000579647">
    <property type="component" value="Unassembled WGS sequence"/>
</dbReference>
<protein>
    <submittedName>
        <fullName evidence="3">Putative transcriptional regulator</fullName>
    </submittedName>
</protein>
<evidence type="ECO:0000259" key="2">
    <source>
        <dbReference type="PROSITE" id="PS51371"/>
    </source>
</evidence>
<dbReference type="SMART" id="SM00116">
    <property type="entry name" value="CBS"/>
    <property type="match status" value="2"/>
</dbReference>
<keyword evidence="4" id="KW-1185">Reference proteome</keyword>
<keyword evidence="1" id="KW-0129">CBS domain</keyword>
<evidence type="ECO:0000313" key="3">
    <source>
        <dbReference type="EMBL" id="MBB5490836.1"/>
    </source>
</evidence>
<evidence type="ECO:0000313" key="4">
    <source>
        <dbReference type="Proteomes" id="UP000579647"/>
    </source>
</evidence>
<dbReference type="Pfam" id="PF00571">
    <property type="entry name" value="CBS"/>
    <property type="match status" value="1"/>
</dbReference>